<dbReference type="InterPro" id="IPR007867">
    <property type="entry name" value="GMC_OxRtase_C"/>
</dbReference>
<evidence type="ECO:0000256" key="2">
    <source>
        <dbReference type="PIRSR" id="PIRSR000137-2"/>
    </source>
</evidence>
<dbReference type="InterPro" id="IPR012132">
    <property type="entry name" value="GMC_OxRdtase"/>
</dbReference>
<proteinExistence type="inferred from homology"/>
<name>A0AAV8YE75_9CUCU</name>
<comment type="caution">
    <text evidence="6">The sequence shown here is derived from an EMBL/GenBank/DDBJ whole genome shotgun (WGS) entry which is preliminary data.</text>
</comment>
<dbReference type="SUPFAM" id="SSF51905">
    <property type="entry name" value="FAD/NAD(P)-binding domain"/>
    <property type="match status" value="1"/>
</dbReference>
<accession>A0AAV8YE75</accession>
<organism evidence="6 7">
    <name type="scientific">Aromia moschata</name>
    <dbReference type="NCBI Taxonomy" id="1265417"/>
    <lineage>
        <taxon>Eukaryota</taxon>
        <taxon>Metazoa</taxon>
        <taxon>Ecdysozoa</taxon>
        <taxon>Arthropoda</taxon>
        <taxon>Hexapoda</taxon>
        <taxon>Insecta</taxon>
        <taxon>Pterygota</taxon>
        <taxon>Neoptera</taxon>
        <taxon>Endopterygota</taxon>
        <taxon>Coleoptera</taxon>
        <taxon>Polyphaga</taxon>
        <taxon>Cucujiformia</taxon>
        <taxon>Chrysomeloidea</taxon>
        <taxon>Cerambycidae</taxon>
        <taxon>Cerambycinae</taxon>
        <taxon>Callichromatini</taxon>
        <taxon>Aromia</taxon>
    </lineage>
</organism>
<protein>
    <recommendedName>
        <fullName evidence="4 5">Glucose-methanol-choline oxidoreductase N-terminal domain-containing protein</fullName>
    </recommendedName>
</protein>
<dbReference type="PANTHER" id="PTHR11552:SF158">
    <property type="entry name" value="GH23626P-RELATED"/>
    <property type="match status" value="1"/>
</dbReference>
<keyword evidence="3" id="KW-0285">Flavoprotein</keyword>
<evidence type="ECO:0000313" key="7">
    <source>
        <dbReference type="Proteomes" id="UP001162162"/>
    </source>
</evidence>
<dbReference type="EMBL" id="JAPWTK010000111">
    <property type="protein sequence ID" value="KAJ8949751.1"/>
    <property type="molecule type" value="Genomic_DNA"/>
</dbReference>
<dbReference type="Gene3D" id="3.50.50.60">
    <property type="entry name" value="FAD/NAD(P)-binding domain"/>
    <property type="match status" value="1"/>
</dbReference>
<dbReference type="Gene3D" id="3.30.560.10">
    <property type="entry name" value="Glucose Oxidase, domain 3"/>
    <property type="match status" value="1"/>
</dbReference>
<dbReference type="Proteomes" id="UP001162162">
    <property type="component" value="Unassembled WGS sequence"/>
</dbReference>
<evidence type="ECO:0000259" key="5">
    <source>
        <dbReference type="PROSITE" id="PS00624"/>
    </source>
</evidence>
<dbReference type="InterPro" id="IPR000172">
    <property type="entry name" value="GMC_OxRdtase_N"/>
</dbReference>
<dbReference type="PIRSF" id="PIRSF000137">
    <property type="entry name" value="Alcohol_oxidase"/>
    <property type="match status" value="1"/>
</dbReference>
<feature type="binding site" evidence="2">
    <location>
        <position position="9"/>
    </location>
    <ligand>
        <name>FAD</name>
        <dbReference type="ChEBI" id="CHEBI:57692"/>
    </ligand>
</feature>
<dbReference type="InterPro" id="IPR036188">
    <property type="entry name" value="FAD/NAD-bd_sf"/>
</dbReference>
<reference evidence="6" key="1">
    <citation type="journal article" date="2023" name="Insect Mol. Biol.">
        <title>Genome sequencing provides insights into the evolution of gene families encoding plant cell wall-degrading enzymes in longhorned beetles.</title>
        <authorList>
            <person name="Shin N.R."/>
            <person name="Okamura Y."/>
            <person name="Kirsch R."/>
            <person name="Pauchet Y."/>
        </authorList>
    </citation>
    <scope>NUCLEOTIDE SEQUENCE</scope>
    <source>
        <strain evidence="6">AMC_N1</strain>
    </source>
</reference>
<dbReference type="SUPFAM" id="SSF54373">
    <property type="entry name" value="FAD-linked reductases, C-terminal domain"/>
    <property type="match status" value="1"/>
</dbReference>
<evidence type="ECO:0000256" key="3">
    <source>
        <dbReference type="RuleBase" id="RU003968"/>
    </source>
</evidence>
<gene>
    <name evidence="6" type="ORF">NQ318_005074</name>
</gene>
<dbReference type="Pfam" id="PF05199">
    <property type="entry name" value="GMC_oxred_C"/>
    <property type="match status" value="1"/>
</dbReference>
<feature type="binding site" evidence="2">
    <location>
        <position position="144"/>
    </location>
    <ligand>
        <name>FAD</name>
        <dbReference type="ChEBI" id="CHEBI:57692"/>
    </ligand>
</feature>
<evidence type="ECO:0000256" key="1">
    <source>
        <dbReference type="ARBA" id="ARBA00010790"/>
    </source>
</evidence>
<keyword evidence="2 3" id="KW-0274">FAD</keyword>
<evidence type="ECO:0000313" key="6">
    <source>
        <dbReference type="EMBL" id="KAJ8949751.1"/>
    </source>
</evidence>
<dbReference type="PANTHER" id="PTHR11552">
    <property type="entry name" value="GLUCOSE-METHANOL-CHOLINE GMC OXIDOREDUCTASE"/>
    <property type="match status" value="1"/>
</dbReference>
<dbReference type="GO" id="GO:0050660">
    <property type="term" value="F:flavin adenine dinucleotide binding"/>
    <property type="evidence" value="ECO:0007669"/>
    <property type="project" value="InterPro"/>
</dbReference>
<dbReference type="PROSITE" id="PS00624">
    <property type="entry name" value="GMC_OXRED_2"/>
    <property type="match status" value="1"/>
</dbReference>
<feature type="domain" description="Glucose-methanol-choline oxidoreductase N-terminal" evidence="5">
    <location>
        <begin position="181"/>
        <end position="195"/>
    </location>
</feature>
<keyword evidence="7" id="KW-1185">Reference proteome</keyword>
<evidence type="ECO:0000259" key="4">
    <source>
        <dbReference type="PROSITE" id="PS00623"/>
    </source>
</evidence>
<dbReference type="GO" id="GO:0016614">
    <property type="term" value="F:oxidoreductase activity, acting on CH-OH group of donors"/>
    <property type="evidence" value="ECO:0007669"/>
    <property type="project" value="InterPro"/>
</dbReference>
<dbReference type="PROSITE" id="PS00623">
    <property type="entry name" value="GMC_OXRED_1"/>
    <property type="match status" value="1"/>
</dbReference>
<dbReference type="Pfam" id="PF00732">
    <property type="entry name" value="GMC_oxred_N"/>
    <property type="match status" value="1"/>
</dbReference>
<dbReference type="AlphaFoldDB" id="A0AAV8YE75"/>
<feature type="domain" description="Glucose-methanol-choline oxidoreductase N-terminal" evidence="4">
    <location>
        <begin position="7"/>
        <end position="30"/>
    </location>
</feature>
<comment type="similarity">
    <text evidence="1 3">Belongs to the GMC oxidoreductase family.</text>
</comment>
<sequence>MCEFPRGKVLGGSSTINGKFYARGHRVDYDNWERLGNDGWSFKEILPYFIKSENSHISDGDPGYHGKGGYLDVSYIEPTIFTQLYLNAMKDLGYETIDYNGRKHIGASRIQFTINGTKIASGGRAFIQPVICRNNLNVTFNAFVTKLLINNNDKSAYGVQFTKDGKIYTVNASKEVILSAGAVNTPQILMVSGIGPKEELDKIEVDTLLDLPVGRYMQDHPFFTGINVRTNVTLFNESLPNLISAYLRGHRPLTSPANMDTTGFFNVNDRNSTFPDIQHIVFVPPAIGRQAHVNTSYVQKDINKYSDVLLGIILLHPKSRGSITLKSKNPIDFPNADYNFFTDPEEIDISTMYKGILETLRLLETAPFKSVNATYIPYVKICTEFPEQSKEYWYCAIRYLTSTIYHPVGTTKMGISPRNSVVSSKLVVHGMKKLRIVDAGVMPEIPSANTMAPTYMIAEKAADLIKNCYQTV</sequence>
<comment type="cofactor">
    <cofactor evidence="2">
        <name>FAD</name>
        <dbReference type="ChEBI" id="CHEBI:57692"/>
    </cofactor>
</comment>